<keyword evidence="1" id="KW-0539">Nucleus</keyword>
<comment type="subcellular location">
    <subcellularLocation>
        <location evidence="1">Nucleus</location>
    </subcellularLocation>
</comment>
<dbReference type="InterPro" id="IPR039605">
    <property type="entry name" value="AHL"/>
</dbReference>
<proteinExistence type="predicted"/>
<keyword evidence="1" id="KW-0805">Transcription regulation</keyword>
<dbReference type="AlphaFoldDB" id="A0A921Q2L0"/>
<evidence type="ECO:0000313" key="4">
    <source>
        <dbReference type="EMBL" id="KAG0514172.1"/>
    </source>
</evidence>
<keyword evidence="1" id="KW-0804">Transcription</keyword>
<protein>
    <recommendedName>
        <fullName evidence="1">AT-hook motif nuclear-localized protein</fullName>
    </recommendedName>
</protein>
<feature type="region of interest" description="Disordered" evidence="2">
    <location>
        <begin position="307"/>
        <end position="363"/>
    </location>
</feature>
<comment type="domain">
    <text evidence="1">The PPC domain mediates interactions between AHL proteins.</text>
</comment>
<feature type="compositionally biased region" description="Polar residues" evidence="2">
    <location>
        <begin position="340"/>
        <end position="353"/>
    </location>
</feature>
<feature type="compositionally biased region" description="Pro residues" evidence="2">
    <location>
        <begin position="354"/>
        <end position="363"/>
    </location>
</feature>
<sequence length="363" mass="36272">MSSAMAAASEAAYGGGVQKGSLQLQQHQAPQPSPGSVFYTPDGIAVYAKPAIPPFYQQSAGSNAIVPAAPGLAHSSATSEPFKRKRGRPRKYGPADGAVPLAIVPPSQPPTAAAPAASEASPTIPPGFAPSPQGGGVVSPQASPAPQPPAASGAPAVKKRGRPPGPSSKKQQPQAAAPGPGWAGWKPHIFTVQAGEDVASRVMSFSGNGWAVCILTANGAVSNVTLRQGESSGGTVTYEGRFEILSLAGSYLLSESAGMSSRTGGLSVSLAGPDGRVLGGAVAGPLTAASPVQVVIGSFLADTKMELDPGSAPEKHAFGRFPTASSPSRGTESLGGHASPPNTTGSFSTSTQPPGFPSFPPWK</sequence>
<dbReference type="Pfam" id="PF03479">
    <property type="entry name" value="PCC"/>
    <property type="match status" value="1"/>
</dbReference>
<evidence type="ECO:0000256" key="2">
    <source>
        <dbReference type="SAM" id="MobiDB-lite"/>
    </source>
</evidence>
<dbReference type="CDD" id="cd11378">
    <property type="entry name" value="DUF296"/>
    <property type="match status" value="1"/>
</dbReference>
<dbReference type="GO" id="GO:0005634">
    <property type="term" value="C:nucleus"/>
    <property type="evidence" value="ECO:0007669"/>
    <property type="project" value="UniProtKB-SubCell"/>
</dbReference>
<evidence type="ECO:0000259" key="3">
    <source>
        <dbReference type="PROSITE" id="PS51742"/>
    </source>
</evidence>
<dbReference type="GO" id="GO:0003680">
    <property type="term" value="F:minor groove of adenine-thymine-rich DNA binding"/>
    <property type="evidence" value="ECO:0007669"/>
    <property type="project" value="UniProtKB-UniRule"/>
</dbReference>
<feature type="compositionally biased region" description="Basic and acidic residues" evidence="2">
    <location>
        <begin position="307"/>
        <end position="317"/>
    </location>
</feature>
<evidence type="ECO:0000256" key="1">
    <source>
        <dbReference type="RuleBase" id="RU367031"/>
    </source>
</evidence>
<feature type="compositionally biased region" description="Low complexity" evidence="2">
    <location>
        <begin position="167"/>
        <end position="183"/>
    </location>
</feature>
<comment type="function">
    <text evidence="1">Transcription factor that specifically binds AT-rich DNA sequences related to the nuclear matrix attachment regions (MARs).</text>
</comment>
<dbReference type="PANTHER" id="PTHR31500:SF48">
    <property type="entry name" value="AT-HOOK MOTIF NUCLEAR-LOCALIZED PROTEIN"/>
    <property type="match status" value="1"/>
</dbReference>
<reference evidence="4" key="1">
    <citation type="journal article" date="2019" name="BMC Genomics">
        <title>A new reference genome for Sorghum bicolor reveals high levels of sequence similarity between sweet and grain genotypes: implications for the genetics of sugar metabolism.</title>
        <authorList>
            <person name="Cooper E.A."/>
            <person name="Brenton Z.W."/>
            <person name="Flinn B.S."/>
            <person name="Jenkins J."/>
            <person name="Shu S."/>
            <person name="Flowers D."/>
            <person name="Luo F."/>
            <person name="Wang Y."/>
            <person name="Xia P."/>
            <person name="Barry K."/>
            <person name="Daum C."/>
            <person name="Lipzen A."/>
            <person name="Yoshinaga Y."/>
            <person name="Schmutz J."/>
            <person name="Saski C."/>
            <person name="Vermerris W."/>
            <person name="Kresovich S."/>
        </authorList>
    </citation>
    <scope>NUCLEOTIDE SEQUENCE</scope>
</reference>
<dbReference type="SUPFAM" id="SSF117856">
    <property type="entry name" value="AF0104/ALDC/Ptd012-like"/>
    <property type="match status" value="1"/>
</dbReference>
<dbReference type="EMBL" id="CM027689">
    <property type="protein sequence ID" value="KAG0514172.1"/>
    <property type="molecule type" value="Genomic_DNA"/>
</dbReference>
<keyword evidence="1" id="KW-0238">DNA-binding</keyword>
<evidence type="ECO:0000313" key="5">
    <source>
        <dbReference type="Proteomes" id="UP000807115"/>
    </source>
</evidence>
<feature type="domain" description="PPC" evidence="3">
    <location>
        <begin position="181"/>
        <end position="324"/>
    </location>
</feature>
<dbReference type="PANTHER" id="PTHR31500">
    <property type="entry name" value="AT-HOOK MOTIF NUCLEAR-LOCALIZED PROTEIN 9"/>
    <property type="match status" value="1"/>
</dbReference>
<comment type="caution">
    <text evidence="4">The sequence shown here is derived from an EMBL/GenBank/DDBJ whole genome shotgun (WGS) entry which is preliminary data.</text>
</comment>
<feature type="compositionally biased region" description="Low complexity" evidence="2">
    <location>
        <begin position="110"/>
        <end position="122"/>
    </location>
</feature>
<dbReference type="Gene3D" id="3.30.1330.80">
    <property type="entry name" value="Hypothetical protein, similar to alpha- acetolactate decarboxylase, domain 2"/>
    <property type="match status" value="1"/>
</dbReference>
<reference evidence="4" key="2">
    <citation type="submission" date="2020-10" db="EMBL/GenBank/DDBJ databases">
        <authorList>
            <person name="Cooper E.A."/>
            <person name="Brenton Z.W."/>
            <person name="Flinn B.S."/>
            <person name="Jenkins J."/>
            <person name="Shu S."/>
            <person name="Flowers D."/>
            <person name="Luo F."/>
            <person name="Wang Y."/>
            <person name="Xia P."/>
            <person name="Barry K."/>
            <person name="Daum C."/>
            <person name="Lipzen A."/>
            <person name="Yoshinaga Y."/>
            <person name="Schmutz J."/>
            <person name="Saski C."/>
            <person name="Vermerris W."/>
            <person name="Kresovich S."/>
        </authorList>
    </citation>
    <scope>NUCLEOTIDE SEQUENCE</scope>
</reference>
<feature type="region of interest" description="Disordered" evidence="2">
    <location>
        <begin position="72"/>
        <end position="183"/>
    </location>
</feature>
<dbReference type="PROSITE" id="PS51742">
    <property type="entry name" value="PPC"/>
    <property type="match status" value="1"/>
</dbReference>
<gene>
    <name evidence="4" type="ORF">BDA96_10G167600</name>
</gene>
<dbReference type="Proteomes" id="UP000807115">
    <property type="component" value="Chromosome 10"/>
</dbReference>
<accession>A0A921Q2L0</accession>
<organism evidence="4 5">
    <name type="scientific">Sorghum bicolor</name>
    <name type="common">Sorghum</name>
    <name type="synonym">Sorghum vulgare</name>
    <dbReference type="NCBI Taxonomy" id="4558"/>
    <lineage>
        <taxon>Eukaryota</taxon>
        <taxon>Viridiplantae</taxon>
        <taxon>Streptophyta</taxon>
        <taxon>Embryophyta</taxon>
        <taxon>Tracheophyta</taxon>
        <taxon>Spermatophyta</taxon>
        <taxon>Magnoliopsida</taxon>
        <taxon>Liliopsida</taxon>
        <taxon>Poales</taxon>
        <taxon>Poaceae</taxon>
        <taxon>PACMAD clade</taxon>
        <taxon>Panicoideae</taxon>
        <taxon>Andropogonodae</taxon>
        <taxon>Andropogoneae</taxon>
        <taxon>Sorghinae</taxon>
        <taxon>Sorghum</taxon>
    </lineage>
</organism>
<dbReference type="InterPro" id="IPR005175">
    <property type="entry name" value="PPC_dom"/>
</dbReference>
<name>A0A921Q2L0_SORBI</name>